<dbReference type="Pfam" id="PF03460">
    <property type="entry name" value="NIR_SIR_ferr"/>
    <property type="match status" value="1"/>
</dbReference>
<dbReference type="InterPro" id="IPR006067">
    <property type="entry name" value="NO2/SO3_Rdtase_4Fe4S_dom"/>
</dbReference>
<accession>A0A371J2H2</accession>
<keyword evidence="3" id="KW-0479">Metal-binding</keyword>
<dbReference type="GO" id="GO:0051539">
    <property type="term" value="F:4 iron, 4 sulfur cluster binding"/>
    <property type="evidence" value="ECO:0007669"/>
    <property type="project" value="UniProtKB-KW"/>
</dbReference>
<dbReference type="PRINTS" id="PR00397">
    <property type="entry name" value="SIROHAEM"/>
</dbReference>
<dbReference type="OrthoDB" id="9803707at2"/>
<feature type="domain" description="Nitrite/sulphite reductase 4Fe-4S" evidence="7">
    <location>
        <begin position="118"/>
        <end position="266"/>
    </location>
</feature>
<protein>
    <submittedName>
        <fullName evidence="9">Nitrite/sulfite reductase</fullName>
    </submittedName>
</protein>
<dbReference type="Proteomes" id="UP000215694">
    <property type="component" value="Unassembled WGS sequence"/>
</dbReference>
<evidence type="ECO:0000256" key="6">
    <source>
        <dbReference type="ARBA" id="ARBA00023014"/>
    </source>
</evidence>
<keyword evidence="2" id="KW-0349">Heme</keyword>
<evidence type="ECO:0000259" key="7">
    <source>
        <dbReference type="Pfam" id="PF01077"/>
    </source>
</evidence>
<name>A0A371J2H2_9FIRM</name>
<dbReference type="InterPro" id="IPR051329">
    <property type="entry name" value="NIR_SIR_4Fe-4S"/>
</dbReference>
<dbReference type="Gene3D" id="3.90.480.10">
    <property type="entry name" value="Sulfite Reductase Hemoprotein,Domain 2"/>
    <property type="match status" value="1"/>
</dbReference>
<dbReference type="Pfam" id="PF01077">
    <property type="entry name" value="NIR_SIR"/>
    <property type="match status" value="1"/>
</dbReference>
<dbReference type="PANTHER" id="PTHR32439:SF9">
    <property type="entry name" value="BLR3264 PROTEIN"/>
    <property type="match status" value="1"/>
</dbReference>
<dbReference type="AlphaFoldDB" id="A0A371J2H2"/>
<dbReference type="InterPro" id="IPR005117">
    <property type="entry name" value="NiRdtase/SiRdtase_haem-b_fer"/>
</dbReference>
<dbReference type="GO" id="GO:0016491">
    <property type="term" value="F:oxidoreductase activity"/>
    <property type="evidence" value="ECO:0007669"/>
    <property type="project" value="UniProtKB-KW"/>
</dbReference>
<dbReference type="Gene3D" id="3.30.413.10">
    <property type="entry name" value="Sulfite Reductase Hemoprotein, domain 1"/>
    <property type="match status" value="2"/>
</dbReference>
<dbReference type="InterPro" id="IPR006066">
    <property type="entry name" value="NO2/SO3_Rdtase_FeS/sirohaem_BS"/>
</dbReference>
<evidence type="ECO:0000256" key="3">
    <source>
        <dbReference type="ARBA" id="ARBA00022723"/>
    </source>
</evidence>
<evidence type="ECO:0000256" key="2">
    <source>
        <dbReference type="ARBA" id="ARBA00022617"/>
    </source>
</evidence>
<dbReference type="InterPro" id="IPR036136">
    <property type="entry name" value="Nit/Sulf_reduc_fer-like_dom_sf"/>
</dbReference>
<evidence type="ECO:0000313" key="9">
    <source>
        <dbReference type="EMBL" id="RDY26915.1"/>
    </source>
</evidence>
<keyword evidence="4" id="KW-0560">Oxidoreductase</keyword>
<dbReference type="RefSeq" id="WP_094368029.1">
    <property type="nucleotide sequence ID" value="NZ_NOJY02000018.1"/>
</dbReference>
<evidence type="ECO:0000256" key="5">
    <source>
        <dbReference type="ARBA" id="ARBA00023004"/>
    </source>
</evidence>
<gene>
    <name evidence="9" type="ORF">CHL78_011300</name>
</gene>
<keyword evidence="10" id="KW-1185">Reference proteome</keyword>
<evidence type="ECO:0000256" key="4">
    <source>
        <dbReference type="ARBA" id="ARBA00023002"/>
    </source>
</evidence>
<proteinExistence type="predicted"/>
<evidence type="ECO:0000259" key="8">
    <source>
        <dbReference type="Pfam" id="PF03460"/>
    </source>
</evidence>
<dbReference type="GO" id="GO:0046872">
    <property type="term" value="F:metal ion binding"/>
    <property type="evidence" value="ECO:0007669"/>
    <property type="project" value="UniProtKB-KW"/>
</dbReference>
<dbReference type="InterPro" id="IPR045854">
    <property type="entry name" value="NO2/SO3_Rdtase_4Fe4S_sf"/>
</dbReference>
<sequence length="519" mass="58262">MENFKQILLDEIPNFREKSLAFENGEISKMEYKGFSGGYGAYAQRDQKSFMLRLRVSSGVLSKKQLHTIYHLAYKCNLDKIHLTTRQAIQLHDLSVDQVCNVMKEGIEKDIYTRGGGGNFPRNVALSPLSGIDKDESFDVAPYAVATDWHFISQITSYHLPRKLKVSYSSCDFDSSHCTVQDLGFIATIKDGKKYFRVFAGGGLGKNPREALELDKLIDPSDALYYVDGMVELFKTYGNYENRNKARVRYMVETLGEEEFKKKLVELAKAEKAKGGRDLNPEPIDYSKKGVEIDIKNPRLIPQKQNGLYAVEIHPVGGQLLLKDLKALLYELDKVKNPMIRLAMTEGIFILNLDGNEAKKILEVSESISGYSLLERSVSCIGVPICQVGIQNSQKMLHEIIDFFKENDTAKEIINVMPEVHISGCPNSCGVHQIGTIGLAGKLKKIDGISTDVFELFMEGCCKLGETKLGESIGDYKASDIPKMLFEVGQSVKNSNKEFYTWVKEDKSTLSDIVSKYKI</sequence>
<evidence type="ECO:0000256" key="1">
    <source>
        <dbReference type="ARBA" id="ARBA00022485"/>
    </source>
</evidence>
<keyword evidence="1" id="KW-0004">4Fe-4S</keyword>
<dbReference type="EMBL" id="NOJY02000018">
    <property type="protein sequence ID" value="RDY26915.1"/>
    <property type="molecule type" value="Genomic_DNA"/>
</dbReference>
<evidence type="ECO:0000313" key="10">
    <source>
        <dbReference type="Proteomes" id="UP000215694"/>
    </source>
</evidence>
<dbReference type="SUPFAM" id="SSF56014">
    <property type="entry name" value="Nitrite and sulphite reductase 4Fe-4S domain-like"/>
    <property type="match status" value="2"/>
</dbReference>
<dbReference type="GO" id="GO:0020037">
    <property type="term" value="F:heme binding"/>
    <property type="evidence" value="ECO:0007669"/>
    <property type="project" value="InterPro"/>
</dbReference>
<reference evidence="9 10" key="1">
    <citation type="journal article" date="2017" name="Genome Announc.">
        <title>Draft Genome Sequence of Romboutsia weinsteinii sp. nov. Strain CCRI-19649(T) Isolated from Surface Water.</title>
        <authorList>
            <person name="Maheux A.F."/>
            <person name="Boudreau D.K."/>
            <person name="Berube E."/>
            <person name="Boissinot M."/>
            <person name="Cantin P."/>
            <person name="Raymond F."/>
            <person name="Corbeil J."/>
            <person name="Omar R.F."/>
            <person name="Bergeron M.G."/>
        </authorList>
    </citation>
    <scope>NUCLEOTIDE SEQUENCE [LARGE SCALE GENOMIC DNA]</scope>
    <source>
        <strain evidence="9 10">CCRI-19649</strain>
    </source>
</reference>
<keyword evidence="5" id="KW-0408">Iron</keyword>
<dbReference type="PANTHER" id="PTHR32439">
    <property type="entry name" value="FERREDOXIN--NITRITE REDUCTASE, CHLOROPLASTIC"/>
    <property type="match status" value="1"/>
</dbReference>
<keyword evidence="6" id="KW-0411">Iron-sulfur</keyword>
<feature type="domain" description="Nitrite/Sulfite reductase ferredoxin-like" evidence="8">
    <location>
        <begin position="42"/>
        <end position="105"/>
    </location>
</feature>
<dbReference type="SUPFAM" id="SSF55124">
    <property type="entry name" value="Nitrite/Sulfite reductase N-terminal domain-like"/>
    <property type="match status" value="2"/>
</dbReference>
<comment type="caution">
    <text evidence="9">The sequence shown here is derived from an EMBL/GenBank/DDBJ whole genome shotgun (WGS) entry which is preliminary data.</text>
</comment>
<organism evidence="9 10">
    <name type="scientific">Romboutsia weinsteinii</name>
    <dbReference type="NCBI Taxonomy" id="2020949"/>
    <lineage>
        <taxon>Bacteria</taxon>
        <taxon>Bacillati</taxon>
        <taxon>Bacillota</taxon>
        <taxon>Clostridia</taxon>
        <taxon>Peptostreptococcales</taxon>
        <taxon>Peptostreptococcaceae</taxon>
        <taxon>Romboutsia</taxon>
    </lineage>
</organism>